<evidence type="ECO:0000256" key="1">
    <source>
        <dbReference type="SAM" id="MobiDB-lite"/>
    </source>
</evidence>
<name>A0A7S9LPZ2_9RHOB</name>
<keyword evidence="3" id="KW-1185">Reference proteome</keyword>
<evidence type="ECO:0000313" key="2">
    <source>
        <dbReference type="EMBL" id="QPH53159.1"/>
    </source>
</evidence>
<dbReference type="InterPro" id="IPR003772">
    <property type="entry name" value="YceD"/>
</dbReference>
<dbReference type="EMBL" id="CP064942">
    <property type="protein sequence ID" value="QPH53159.1"/>
    <property type="molecule type" value="Genomic_DNA"/>
</dbReference>
<organism evidence="2 3">
    <name type="scientific">Pontivivens ytuae</name>
    <dbReference type="NCBI Taxonomy" id="2789856"/>
    <lineage>
        <taxon>Bacteria</taxon>
        <taxon>Pseudomonadati</taxon>
        <taxon>Pseudomonadota</taxon>
        <taxon>Alphaproteobacteria</taxon>
        <taxon>Rhodobacterales</taxon>
        <taxon>Paracoccaceae</taxon>
        <taxon>Pontivivens</taxon>
    </lineage>
</organism>
<dbReference type="Proteomes" id="UP000594800">
    <property type="component" value="Chromosome"/>
</dbReference>
<evidence type="ECO:0000313" key="3">
    <source>
        <dbReference type="Proteomes" id="UP000594800"/>
    </source>
</evidence>
<feature type="region of interest" description="Disordered" evidence="1">
    <location>
        <begin position="147"/>
        <end position="183"/>
    </location>
</feature>
<dbReference type="KEGG" id="poz:I0K15_15320"/>
<proteinExistence type="predicted"/>
<dbReference type="RefSeq" id="WP_196102370.1">
    <property type="nucleotide sequence ID" value="NZ_CP064942.1"/>
</dbReference>
<protein>
    <submittedName>
        <fullName evidence="2">DUF177 domain-containing protein</fullName>
    </submittedName>
</protein>
<dbReference type="AlphaFoldDB" id="A0A7S9LPZ2"/>
<accession>A0A7S9LPZ2</accession>
<dbReference type="Pfam" id="PF02620">
    <property type="entry name" value="YceD"/>
    <property type="match status" value="1"/>
</dbReference>
<sequence>MARAKAPDRPLEFTRPHMPHRLAREGRMDFDETATEEERAALATLFDARSVDRFRFRGFVEPAGDGALRLEGRLEATVIQSCVVTLQPVTARISEEVRRLYLPDLDPEQVDFDAEEEDEVEAMPRTLDIGLVAIEAAALALPAYPRAEGAEQLPEPAPQGDAPEGERPFAALAALKEKLGGTS</sequence>
<reference evidence="2 3" key="1">
    <citation type="submission" date="2020-11" db="EMBL/GenBank/DDBJ databases">
        <title>Description of Pontivivens ytuae sp. nov. isolated from deep sea sediment of Mariana Trench.</title>
        <authorList>
            <person name="Wang Z."/>
            <person name="Sun Q.-L."/>
            <person name="Xu X.-D."/>
            <person name="Tang Y.-Z."/>
            <person name="Zhang J."/>
        </authorList>
    </citation>
    <scope>NUCLEOTIDE SEQUENCE [LARGE SCALE GENOMIC DNA]</scope>
    <source>
        <strain evidence="2 3">MT2928</strain>
    </source>
</reference>
<gene>
    <name evidence="2" type="ORF">I0K15_15320</name>
</gene>